<evidence type="ECO:0000313" key="3">
    <source>
        <dbReference type="EMBL" id="HHM44056.1"/>
    </source>
</evidence>
<organism evidence="3">
    <name type="scientific">Caldiarchaeum subterraneum</name>
    <dbReference type="NCBI Taxonomy" id="311458"/>
    <lineage>
        <taxon>Archaea</taxon>
        <taxon>Nitrososphaerota</taxon>
        <taxon>Candidatus Caldarchaeales</taxon>
        <taxon>Candidatus Caldarchaeaceae</taxon>
        <taxon>Candidatus Caldarchaeum</taxon>
    </lineage>
</organism>
<dbReference type="SUPFAM" id="SSF53850">
    <property type="entry name" value="Periplasmic binding protein-like II"/>
    <property type="match status" value="1"/>
</dbReference>
<gene>
    <name evidence="3" type="ORF">ENM31_01990</name>
</gene>
<dbReference type="PANTHER" id="PTHR30006:SF24">
    <property type="entry name" value="SLL0237 PROTEIN"/>
    <property type="match status" value="1"/>
</dbReference>
<sequence>MLSRSASPGAVIGLAASWARMDSLAFICIKIYDKRHINNNLPTNVMAGITAGKTPLLASVAAIIIALVVAGYSTTAAQTAQSEAVRAVKDIQPAVEDLRNRVNSLEKLVALYARAAGIESPQEAEKLVKQREEFQAKVEAARRESGRLVVYGSVDYADIKSALDAFQARYPFIQVVYESMRPPEVYTRVSSELAANKPTADLVVVSHTTGIRLAQEKRYLAYVSPEASVYPEFLRDKNGEWTAAVLLPIVFVYNTDKVKQPPTTLDQISDPQWSGKVIMHDITLGTTGTQYLVSLKNIIGEARMNQFLEKLVRNVRPVLDISVSTVAEKVASGEYHLGLVVNLHDVIRMKIQGAPVEYFLPTEAPLLTTFSHIAIINTTKNPNSAKLLVDFILSQEGQTIIGNTPVRFPARPGTPARFSLENVVPPGLKMVNYPDDEAITKARDWATKFKEMGFGTR</sequence>
<accession>A0A7J3VTP3</accession>
<proteinExistence type="predicted"/>
<dbReference type="AlphaFoldDB" id="A0A7J3VTP3"/>
<feature type="coiled-coil region" evidence="2">
    <location>
        <begin position="95"/>
        <end position="144"/>
    </location>
</feature>
<dbReference type="Gene3D" id="3.40.190.10">
    <property type="entry name" value="Periplasmic binding protein-like II"/>
    <property type="match status" value="2"/>
</dbReference>
<reference evidence="3" key="1">
    <citation type="journal article" date="2020" name="mSystems">
        <title>Genome- and Community-Level Interaction Insights into Carbon Utilization and Element Cycling Functions of Hydrothermarchaeota in Hydrothermal Sediment.</title>
        <authorList>
            <person name="Zhou Z."/>
            <person name="Liu Y."/>
            <person name="Xu W."/>
            <person name="Pan J."/>
            <person name="Luo Z.H."/>
            <person name="Li M."/>
        </authorList>
    </citation>
    <scope>NUCLEOTIDE SEQUENCE [LARGE SCALE GENOMIC DNA]</scope>
    <source>
        <strain evidence="3">SpSt-1074</strain>
    </source>
</reference>
<keyword evidence="2" id="KW-0175">Coiled coil</keyword>
<evidence type="ECO:0000256" key="1">
    <source>
        <dbReference type="ARBA" id="ARBA00022729"/>
    </source>
</evidence>
<dbReference type="Pfam" id="PF13343">
    <property type="entry name" value="SBP_bac_6"/>
    <property type="match status" value="1"/>
</dbReference>
<keyword evidence="1" id="KW-0732">Signal</keyword>
<evidence type="ECO:0000256" key="2">
    <source>
        <dbReference type="SAM" id="Coils"/>
    </source>
</evidence>
<dbReference type="EMBL" id="DRXH01000067">
    <property type="protein sequence ID" value="HHM44056.1"/>
    <property type="molecule type" value="Genomic_DNA"/>
</dbReference>
<name>A0A7J3VTP3_CALS0</name>
<protein>
    <submittedName>
        <fullName evidence="3">Extracellular solute-binding protein</fullName>
    </submittedName>
</protein>
<comment type="caution">
    <text evidence="3">The sequence shown here is derived from an EMBL/GenBank/DDBJ whole genome shotgun (WGS) entry which is preliminary data.</text>
</comment>
<dbReference type="PANTHER" id="PTHR30006">
    <property type="entry name" value="THIAMINE-BINDING PERIPLASMIC PROTEIN-RELATED"/>
    <property type="match status" value="1"/>
</dbReference>